<reference evidence="1 2" key="1">
    <citation type="submission" date="2018-10" db="EMBL/GenBank/DDBJ databases">
        <authorList>
            <person name="Ekblom R."/>
            <person name="Jareborg N."/>
        </authorList>
    </citation>
    <scope>NUCLEOTIDE SEQUENCE [LARGE SCALE GENOMIC DNA]</scope>
    <source>
        <tissue evidence="1">Muscle</tissue>
    </source>
</reference>
<proteinExistence type="predicted"/>
<keyword evidence="2" id="KW-1185">Reference proteome</keyword>
<organism evidence="1 2">
    <name type="scientific">Gulo gulo</name>
    <name type="common">Wolverine</name>
    <name type="synonym">Gluton</name>
    <dbReference type="NCBI Taxonomy" id="48420"/>
    <lineage>
        <taxon>Eukaryota</taxon>
        <taxon>Metazoa</taxon>
        <taxon>Chordata</taxon>
        <taxon>Craniata</taxon>
        <taxon>Vertebrata</taxon>
        <taxon>Euteleostomi</taxon>
        <taxon>Mammalia</taxon>
        <taxon>Eutheria</taxon>
        <taxon>Laurasiatheria</taxon>
        <taxon>Carnivora</taxon>
        <taxon>Caniformia</taxon>
        <taxon>Musteloidea</taxon>
        <taxon>Mustelidae</taxon>
        <taxon>Guloninae</taxon>
        <taxon>Gulo</taxon>
    </lineage>
</organism>
<dbReference type="InterPro" id="IPR051733">
    <property type="entry name" value="WD_repeat_DCAF13/WDSOF1"/>
</dbReference>
<gene>
    <name evidence="1" type="ORF">BN2614_LOCUS1</name>
</gene>
<dbReference type="EMBL" id="CYRY02005108">
    <property type="protein sequence ID" value="VCW69546.1"/>
    <property type="molecule type" value="Genomic_DNA"/>
</dbReference>
<dbReference type="PANTHER" id="PTHR22851">
    <property type="entry name" value="U3 SMALL NUCLEOLAR RNA U3 SNORNA ASSOCIATED PROTEIN"/>
    <property type="match status" value="1"/>
</dbReference>
<accession>A0A9X9PWE6</accession>
<dbReference type="SUPFAM" id="SSF50978">
    <property type="entry name" value="WD40 repeat-like"/>
    <property type="match status" value="1"/>
</dbReference>
<protein>
    <submittedName>
        <fullName evidence="1">Uncharacterized protein</fullName>
    </submittedName>
</protein>
<comment type="caution">
    <text evidence="1">The sequence shown here is derived from an EMBL/GenBank/DDBJ whole genome shotgun (WGS) entry which is preliminary data.</text>
</comment>
<dbReference type="PANTHER" id="PTHR22851:SF0">
    <property type="entry name" value="DDB1- AND CUL4-ASSOCIATED FACTOR 13"/>
    <property type="match status" value="1"/>
</dbReference>
<dbReference type="GO" id="GO:0032040">
    <property type="term" value="C:small-subunit processome"/>
    <property type="evidence" value="ECO:0007669"/>
    <property type="project" value="TreeGrafter"/>
</dbReference>
<evidence type="ECO:0000313" key="1">
    <source>
        <dbReference type="EMBL" id="VCW69546.1"/>
    </source>
</evidence>
<dbReference type="InterPro" id="IPR036322">
    <property type="entry name" value="WD40_repeat_dom_sf"/>
</dbReference>
<dbReference type="Proteomes" id="UP000269945">
    <property type="component" value="Unassembled WGS sequence"/>
</dbReference>
<evidence type="ECO:0000313" key="2">
    <source>
        <dbReference type="Proteomes" id="UP000269945"/>
    </source>
</evidence>
<name>A0A9X9PWE6_GULGU</name>
<sequence>MQFVGTLWKLSFLLQQMKITTCILLICIHWTLCNGTYDQISAVLNVDYSPIGKEFVSASFDKSICIFPVDKSRSREVYHTK</sequence>
<dbReference type="GO" id="GO:0000462">
    <property type="term" value="P:maturation of SSU-rRNA from tricistronic rRNA transcript (SSU-rRNA, 5.8S rRNA, LSU-rRNA)"/>
    <property type="evidence" value="ECO:0007669"/>
    <property type="project" value="TreeGrafter"/>
</dbReference>
<dbReference type="AlphaFoldDB" id="A0A9X9PWE6"/>